<gene>
    <name evidence="2" type="primary">dsbD_1</name>
    <name evidence="2" type="ORF">NBC122_00153</name>
</gene>
<feature type="domain" description="Thioredoxin" evidence="1">
    <location>
        <begin position="1"/>
        <end position="160"/>
    </location>
</feature>
<accession>A0A4P6ZC10</accession>
<dbReference type="EC" id="1.8.1.8" evidence="2"/>
<evidence type="ECO:0000313" key="2">
    <source>
        <dbReference type="EMBL" id="QBO57011.1"/>
    </source>
</evidence>
<dbReference type="SUPFAM" id="SSF52833">
    <property type="entry name" value="Thioredoxin-like"/>
    <property type="match status" value="1"/>
</dbReference>
<dbReference type="KEGG" id="csal:NBC122_00153"/>
<reference evidence="2 3" key="1">
    <citation type="submission" date="2019-03" db="EMBL/GenBank/DDBJ databases">
        <authorList>
            <person name="Kim H."/>
            <person name="Yu S.-M."/>
        </authorList>
    </citation>
    <scope>NUCLEOTIDE SEQUENCE [LARGE SCALE GENOMIC DNA]</scope>
    <source>
        <strain evidence="2 3">NBC122</strain>
    </source>
</reference>
<dbReference type="RefSeq" id="WP_165983170.1">
    <property type="nucleotide sequence ID" value="NZ_CP037954.1"/>
</dbReference>
<evidence type="ECO:0000259" key="1">
    <source>
        <dbReference type="PROSITE" id="PS51352"/>
    </source>
</evidence>
<proteinExistence type="predicted"/>
<keyword evidence="3" id="KW-1185">Reference proteome</keyword>
<dbReference type="EMBL" id="CP037954">
    <property type="protein sequence ID" value="QBO57011.1"/>
    <property type="molecule type" value="Genomic_DNA"/>
</dbReference>
<dbReference type="InterPro" id="IPR036249">
    <property type="entry name" value="Thioredoxin-like_sf"/>
</dbReference>
<dbReference type="InterPro" id="IPR013766">
    <property type="entry name" value="Thioredoxin_domain"/>
</dbReference>
<keyword evidence="2" id="KW-0560">Oxidoreductase</keyword>
<name>A0A4P6ZC10_9FLAO</name>
<dbReference type="AlphaFoldDB" id="A0A4P6ZC10"/>
<organism evidence="2 3">
    <name type="scientific">Chryseobacterium salivictor</name>
    <dbReference type="NCBI Taxonomy" id="2547600"/>
    <lineage>
        <taxon>Bacteria</taxon>
        <taxon>Pseudomonadati</taxon>
        <taxon>Bacteroidota</taxon>
        <taxon>Flavobacteriia</taxon>
        <taxon>Flavobacteriales</taxon>
        <taxon>Weeksellaceae</taxon>
        <taxon>Chryseobacterium group</taxon>
        <taxon>Chryseobacterium</taxon>
    </lineage>
</organism>
<dbReference type="Proteomes" id="UP000294419">
    <property type="component" value="Chromosome"/>
</dbReference>
<evidence type="ECO:0000313" key="3">
    <source>
        <dbReference type="Proteomes" id="UP000294419"/>
    </source>
</evidence>
<sequence>MKPLSTFQKSSSVVLIFWGLMMTFSQMKKHPLERAEELQKTEQKTVVVFVHTDWCNYCQAMQNATFKDEEVQKILNENFYFVDINGEEKAEIYFAGTVFKYQPTGINTGHHQLVDSLGNIDGQLSYPTLVILNPKNEIVLQYTGFLTAAEMLKLLKKINDD</sequence>
<dbReference type="GO" id="GO:0047134">
    <property type="term" value="F:protein-disulfide reductase [NAD(P)H] activity"/>
    <property type="evidence" value="ECO:0007669"/>
    <property type="project" value="UniProtKB-EC"/>
</dbReference>
<dbReference type="InterPro" id="IPR012336">
    <property type="entry name" value="Thioredoxin-like_fold"/>
</dbReference>
<dbReference type="Pfam" id="PF13098">
    <property type="entry name" value="Thioredoxin_2"/>
    <property type="match status" value="1"/>
</dbReference>
<dbReference type="PROSITE" id="PS51352">
    <property type="entry name" value="THIOREDOXIN_2"/>
    <property type="match status" value="1"/>
</dbReference>
<dbReference type="Gene3D" id="3.40.30.10">
    <property type="entry name" value="Glutaredoxin"/>
    <property type="match status" value="1"/>
</dbReference>
<protein>
    <submittedName>
        <fullName evidence="2">Thiol:disulfide interchange protein DsbD</fullName>
        <ecNumber evidence="2">1.8.1.8</ecNumber>
    </submittedName>
</protein>